<keyword evidence="1" id="KW-0479">Metal-binding</keyword>
<dbReference type="SUPFAM" id="SSF57868">
    <property type="entry name" value="Metallothionein"/>
    <property type="match status" value="1"/>
</dbReference>
<evidence type="ECO:0000313" key="3">
    <source>
        <dbReference type="EMBL" id="TMM62540.1"/>
    </source>
</evidence>
<dbReference type="RefSeq" id="WP_080512201.1">
    <property type="nucleotide sequence ID" value="NZ_CP022097.2"/>
</dbReference>
<dbReference type="Pfam" id="PF02069">
    <property type="entry name" value="Metallothio_Pro"/>
    <property type="match status" value="1"/>
</dbReference>
<proteinExistence type="predicted"/>
<dbReference type="InterPro" id="IPR000518">
    <property type="entry name" value="Metalthion_fam14_prok"/>
</dbReference>
<comment type="caution">
    <text evidence="3">The sequence shown here is derived from an EMBL/GenBank/DDBJ whole genome shotgun (WGS) entry which is preliminary data.</text>
</comment>
<reference evidence="3 4" key="1">
    <citation type="submission" date="2019-05" db="EMBL/GenBank/DDBJ databases">
        <title>Identification and Biocontrol Activity Analysis of Biocontrol Strain PF-1 Based on Genome-wide Data.</title>
        <authorList>
            <person name="Qi J."/>
        </authorList>
    </citation>
    <scope>NUCLEOTIDE SEQUENCE [LARGE SCALE GENOMIC DNA]</scope>
    <source>
        <strain evidence="3 4">PF-1</strain>
    </source>
</reference>
<keyword evidence="2" id="KW-0480">Metal-thiolate cluster</keyword>
<protein>
    <recommendedName>
        <fullName evidence="5">Metallothionein</fullName>
    </recommendedName>
</protein>
<keyword evidence="4" id="KW-1185">Reference proteome</keyword>
<dbReference type="InterPro" id="IPR017854">
    <property type="entry name" value="Metalthion_dom_sf"/>
</dbReference>
<accession>A0ABY2VE12</accession>
<dbReference type="Gene3D" id="2.30.170.10">
    <property type="match status" value="1"/>
</dbReference>
<gene>
    <name evidence="3" type="ORF">FEF10_20855</name>
</gene>
<evidence type="ECO:0000313" key="4">
    <source>
        <dbReference type="Proteomes" id="UP000310095"/>
    </source>
</evidence>
<evidence type="ECO:0000256" key="1">
    <source>
        <dbReference type="ARBA" id="ARBA00022723"/>
    </source>
</evidence>
<dbReference type="Proteomes" id="UP000310095">
    <property type="component" value="Unassembled WGS sequence"/>
</dbReference>
<evidence type="ECO:0008006" key="5">
    <source>
        <dbReference type="Google" id="ProtNLM"/>
    </source>
</evidence>
<sequence>MNDQTKRCACPGCSIPIDPQQPFERDAKAYCCAACADHHPHGEPCPHLDCHCEDGAVEENAVLGEPSSG</sequence>
<evidence type="ECO:0000256" key="2">
    <source>
        <dbReference type="ARBA" id="ARBA00022851"/>
    </source>
</evidence>
<organism evidence="3 4">
    <name type="scientific">Pseudomonas protegens</name>
    <dbReference type="NCBI Taxonomy" id="380021"/>
    <lineage>
        <taxon>Bacteria</taxon>
        <taxon>Pseudomonadati</taxon>
        <taxon>Pseudomonadota</taxon>
        <taxon>Gammaproteobacteria</taxon>
        <taxon>Pseudomonadales</taxon>
        <taxon>Pseudomonadaceae</taxon>
        <taxon>Pseudomonas</taxon>
    </lineage>
</organism>
<name>A0ABY2VE12_9PSED</name>
<dbReference type="EMBL" id="VAVY01000003">
    <property type="protein sequence ID" value="TMM62540.1"/>
    <property type="molecule type" value="Genomic_DNA"/>
</dbReference>